<evidence type="ECO:0000256" key="1">
    <source>
        <dbReference type="ARBA" id="ARBA00006450"/>
    </source>
</evidence>
<gene>
    <name evidence="2" type="ORF">EDC56_1411</name>
</gene>
<evidence type="ECO:0000313" key="2">
    <source>
        <dbReference type="EMBL" id="ROS00988.1"/>
    </source>
</evidence>
<dbReference type="Gene3D" id="1.10.10.610">
    <property type="entry name" value="YehU-like"/>
    <property type="match status" value="1"/>
</dbReference>
<proteinExistence type="inferred from homology"/>
<dbReference type="InterPro" id="IPR010648">
    <property type="entry name" value="UPF0270"/>
</dbReference>
<keyword evidence="3" id="KW-1185">Reference proteome</keyword>
<dbReference type="RefSeq" id="WP_123711837.1">
    <property type="nucleotide sequence ID" value="NZ_RKHR01000004.1"/>
</dbReference>
<dbReference type="Proteomes" id="UP000275394">
    <property type="component" value="Unassembled WGS sequence"/>
</dbReference>
<comment type="caution">
    <text evidence="2">The sequence shown here is derived from an EMBL/GenBank/DDBJ whole genome shotgun (WGS) entry which is preliminary data.</text>
</comment>
<reference evidence="2 3" key="1">
    <citation type="submission" date="2018-11" db="EMBL/GenBank/DDBJ databases">
        <title>Genomic Encyclopedia of Type Strains, Phase IV (KMG-IV): sequencing the most valuable type-strain genomes for metagenomic binning, comparative biology and taxonomic classification.</title>
        <authorList>
            <person name="Goeker M."/>
        </authorList>
    </citation>
    <scope>NUCLEOTIDE SEQUENCE [LARGE SCALE GENOMIC DNA]</scope>
    <source>
        <strain evidence="2 3">DSM 100316</strain>
    </source>
</reference>
<dbReference type="OrthoDB" id="6120729at2"/>
<comment type="similarity">
    <text evidence="1">Belongs to the UPF0270 family.</text>
</comment>
<dbReference type="AlphaFoldDB" id="A0A3N2DMG0"/>
<protein>
    <submittedName>
        <fullName evidence="2">Uncharacterized protein</fullName>
    </submittedName>
</protein>
<name>A0A3N2DMG0_9GAMM</name>
<dbReference type="EMBL" id="RKHR01000004">
    <property type="protein sequence ID" value="ROS00988.1"/>
    <property type="molecule type" value="Genomic_DNA"/>
</dbReference>
<organism evidence="2 3">
    <name type="scientific">Sinobacterium caligoides</name>
    <dbReference type="NCBI Taxonomy" id="933926"/>
    <lineage>
        <taxon>Bacteria</taxon>
        <taxon>Pseudomonadati</taxon>
        <taxon>Pseudomonadota</taxon>
        <taxon>Gammaproteobacteria</taxon>
        <taxon>Cellvibrionales</taxon>
        <taxon>Spongiibacteraceae</taxon>
        <taxon>Sinobacterium</taxon>
    </lineage>
</organism>
<sequence>MKIPYQQLSSDALDALLDEIVTREGTDYGAVAMSLEQRKLQLRSSLEAGEANIVFDAETETVNVINQQAFNEINGNIGDEF</sequence>
<evidence type="ECO:0000313" key="3">
    <source>
        <dbReference type="Proteomes" id="UP000275394"/>
    </source>
</evidence>
<dbReference type="PIRSF" id="PIRSF006169">
    <property type="entry name" value="UCP006169"/>
    <property type="match status" value="1"/>
</dbReference>
<dbReference type="Pfam" id="PF06794">
    <property type="entry name" value="UPF0270"/>
    <property type="match status" value="1"/>
</dbReference>
<dbReference type="SUPFAM" id="SSF118001">
    <property type="entry name" value="YehU-like"/>
    <property type="match status" value="1"/>
</dbReference>
<dbReference type="InterPro" id="IPR036685">
    <property type="entry name" value="YehU-like_sf"/>
</dbReference>
<accession>A0A3N2DMG0</accession>